<dbReference type="Proteomes" id="UP000004926">
    <property type="component" value="Chromosome"/>
</dbReference>
<dbReference type="eggNOG" id="ENOG50330V9">
    <property type="taxonomic scope" value="Bacteria"/>
</dbReference>
<accession>H5X4X2</accession>
<dbReference type="EMBL" id="CM001439">
    <property type="protein sequence ID" value="EHR52251.1"/>
    <property type="molecule type" value="Genomic_DNA"/>
</dbReference>
<sequence length="175" mass="19793">MCGWHRASENNLEERVKTLSRKVRARATREEATVACVFVHEDFDRPDGPDYVTAQNRVQAALERNLGTAHYVLAVAEVESWMLLFPHALSAVTSAWKVPGKYRNKDTGRLADPKRVLTSEVCKSGRRYRESDAPVIFERVVASRSYDSPSGSNRSWRRLRDDAATCCASHLRTGR</sequence>
<reference evidence="1 2" key="1">
    <citation type="journal article" date="2012" name="Stand. Genomic Sci.">
        <title>Genome sequence of the ocean sediment bacterium Saccharomonospora marina type strain (XMU15(T)).</title>
        <authorList>
            <person name="Klenk H.P."/>
            <person name="Lu M."/>
            <person name="Lucas S."/>
            <person name="Lapidus A."/>
            <person name="Copeland A."/>
            <person name="Pitluck S."/>
            <person name="Goodwin L.A."/>
            <person name="Han C."/>
            <person name="Tapia R."/>
            <person name="Brambilla E.M."/>
            <person name="Potter G."/>
            <person name="Land M."/>
            <person name="Ivanova N."/>
            <person name="Rohde M."/>
            <person name="Goker M."/>
            <person name="Detter J.C."/>
            <person name="Li W.J."/>
            <person name="Kyrpides N.C."/>
            <person name="Woyke T."/>
        </authorList>
    </citation>
    <scope>NUCLEOTIDE SEQUENCE [LARGE SCALE GENOMIC DNA]</scope>
    <source>
        <strain evidence="1 2">XMU15</strain>
    </source>
</reference>
<organism evidence="1 2">
    <name type="scientific">Saccharomonospora marina XMU15</name>
    <dbReference type="NCBI Taxonomy" id="882083"/>
    <lineage>
        <taxon>Bacteria</taxon>
        <taxon>Bacillati</taxon>
        <taxon>Actinomycetota</taxon>
        <taxon>Actinomycetes</taxon>
        <taxon>Pseudonocardiales</taxon>
        <taxon>Pseudonocardiaceae</taxon>
        <taxon>Saccharomonospora</taxon>
    </lineage>
</organism>
<keyword evidence="2" id="KW-1185">Reference proteome</keyword>
<evidence type="ECO:0000313" key="1">
    <source>
        <dbReference type="EMBL" id="EHR52251.1"/>
    </source>
</evidence>
<dbReference type="HOGENOM" id="CLU_116304_0_0_11"/>
<gene>
    <name evidence="1" type="ORF">SacmaDRAFT_4056</name>
</gene>
<evidence type="ECO:0000313" key="2">
    <source>
        <dbReference type="Proteomes" id="UP000004926"/>
    </source>
</evidence>
<proteinExistence type="predicted"/>
<protein>
    <submittedName>
        <fullName evidence="1">Uncharacterized protein</fullName>
    </submittedName>
</protein>
<dbReference type="AlphaFoldDB" id="H5X4X2"/>
<name>H5X4X2_9PSEU</name>